<keyword evidence="3" id="KW-1185">Reference proteome</keyword>
<name>A0AA39QPU7_9AGAR</name>
<dbReference type="Gene3D" id="1.20.1280.50">
    <property type="match status" value="1"/>
</dbReference>
<sequence length="522" mass="58662">MSLTAIKMDHSSMPTFPTELFLVIFSSLDARSLIACRQVCQFFLALIDETVALVYTIELARHGHIDHAPTLPSADRLSQLRIHNDAWNKLDGAWSDTIPMHPGHLWELFGNVLAQHSGSGSLIFTQLPSSTRSIERKEWSVPLSGLHIRDFGMDPSQNLLVLIESPRWVRNPNPSYQFHLWCMSSGKAHGLASVPILKHAQKVPDHGMSHTIQISGDHVGVEFHSTHGAKELVVWNWKIGRKELYLTGHEIGSFAFLTEKHVVITMADDTDLRLLVVDFIAESSEQTCVKDVFHCLALRLPDLHPSSTVASLTIRCDPSPAWPNQDDSIPFHVHPDEILYPVALLTAQHNYIMIFIPRRTLLAQFHHFLEGTREVEWPAWGPKGTRILDCLNQANVSPVWACNTFGSRFVAFDVDEEEIDVYDFNQMTLKRELGSGCPSQYGNPNETLWPPVNQEDATMFAVDETVIPSSSLLFQQEVRTSLPFRARAVPTALGTGLFSAMCSQDNIIVVNTSSREYRIFTL</sequence>
<organism evidence="2 3">
    <name type="scientific">Armillaria luteobubalina</name>
    <dbReference type="NCBI Taxonomy" id="153913"/>
    <lineage>
        <taxon>Eukaryota</taxon>
        <taxon>Fungi</taxon>
        <taxon>Dikarya</taxon>
        <taxon>Basidiomycota</taxon>
        <taxon>Agaricomycotina</taxon>
        <taxon>Agaricomycetes</taxon>
        <taxon>Agaricomycetidae</taxon>
        <taxon>Agaricales</taxon>
        <taxon>Marasmiineae</taxon>
        <taxon>Physalacriaceae</taxon>
        <taxon>Armillaria</taxon>
    </lineage>
</organism>
<proteinExistence type="predicted"/>
<dbReference type="InterPro" id="IPR036047">
    <property type="entry name" value="F-box-like_dom_sf"/>
</dbReference>
<protein>
    <recommendedName>
        <fullName evidence="1">F-box domain-containing protein</fullName>
    </recommendedName>
</protein>
<dbReference type="EMBL" id="JAUEPU010000001">
    <property type="protein sequence ID" value="KAK0506274.1"/>
    <property type="molecule type" value="Genomic_DNA"/>
</dbReference>
<gene>
    <name evidence="2" type="ORF">EDD18DRAFT_1342581</name>
</gene>
<accession>A0AA39QPU7</accession>
<dbReference type="InterPro" id="IPR001810">
    <property type="entry name" value="F-box_dom"/>
</dbReference>
<dbReference type="SUPFAM" id="SSF81383">
    <property type="entry name" value="F-box domain"/>
    <property type="match status" value="1"/>
</dbReference>
<feature type="domain" description="F-box" evidence="1">
    <location>
        <begin position="10"/>
        <end position="58"/>
    </location>
</feature>
<dbReference type="SMART" id="SM00256">
    <property type="entry name" value="FBOX"/>
    <property type="match status" value="1"/>
</dbReference>
<evidence type="ECO:0000313" key="2">
    <source>
        <dbReference type="EMBL" id="KAK0506274.1"/>
    </source>
</evidence>
<evidence type="ECO:0000259" key="1">
    <source>
        <dbReference type="PROSITE" id="PS50181"/>
    </source>
</evidence>
<dbReference type="CDD" id="cd09917">
    <property type="entry name" value="F-box_SF"/>
    <property type="match status" value="1"/>
</dbReference>
<dbReference type="Proteomes" id="UP001175228">
    <property type="component" value="Unassembled WGS sequence"/>
</dbReference>
<dbReference type="AlphaFoldDB" id="A0AA39QPU7"/>
<evidence type="ECO:0000313" key="3">
    <source>
        <dbReference type="Proteomes" id="UP001175228"/>
    </source>
</evidence>
<reference evidence="2" key="1">
    <citation type="submission" date="2023-06" db="EMBL/GenBank/DDBJ databases">
        <authorList>
            <consortium name="Lawrence Berkeley National Laboratory"/>
            <person name="Ahrendt S."/>
            <person name="Sahu N."/>
            <person name="Indic B."/>
            <person name="Wong-Bajracharya J."/>
            <person name="Merenyi Z."/>
            <person name="Ke H.-M."/>
            <person name="Monk M."/>
            <person name="Kocsube S."/>
            <person name="Drula E."/>
            <person name="Lipzen A."/>
            <person name="Balint B."/>
            <person name="Henrissat B."/>
            <person name="Andreopoulos B."/>
            <person name="Martin F.M."/>
            <person name="Harder C.B."/>
            <person name="Rigling D."/>
            <person name="Ford K.L."/>
            <person name="Foster G.D."/>
            <person name="Pangilinan J."/>
            <person name="Papanicolaou A."/>
            <person name="Barry K."/>
            <person name="LaButti K."/>
            <person name="Viragh M."/>
            <person name="Koriabine M."/>
            <person name="Yan M."/>
            <person name="Riley R."/>
            <person name="Champramary S."/>
            <person name="Plett K.L."/>
            <person name="Tsai I.J."/>
            <person name="Slot J."/>
            <person name="Sipos G."/>
            <person name="Plett J."/>
            <person name="Nagy L.G."/>
            <person name="Grigoriev I.V."/>
        </authorList>
    </citation>
    <scope>NUCLEOTIDE SEQUENCE</scope>
    <source>
        <strain evidence="2">HWK02</strain>
    </source>
</reference>
<dbReference type="Pfam" id="PF12937">
    <property type="entry name" value="F-box-like"/>
    <property type="match status" value="1"/>
</dbReference>
<comment type="caution">
    <text evidence="2">The sequence shown here is derived from an EMBL/GenBank/DDBJ whole genome shotgun (WGS) entry which is preliminary data.</text>
</comment>
<dbReference type="PROSITE" id="PS50181">
    <property type="entry name" value="FBOX"/>
    <property type="match status" value="1"/>
</dbReference>